<dbReference type="RefSeq" id="WP_140905148.1">
    <property type="nucleotide sequence ID" value="NZ_JBHTMD010000007.1"/>
</dbReference>
<keyword evidence="2" id="KW-1185">Reference proteome</keyword>
<dbReference type="AlphaFoldDB" id="A0A502BQ52"/>
<sequence>MSQFFKSLIAAFGLIVVFDIGMQAADRAILFPYLGIGDDDSDGSYRSGMSVRRDALTGCEYLEGRYGGLTPRLGPDGRQVCRQVRS</sequence>
<dbReference type="EMBL" id="VEWJ01000006">
    <property type="protein sequence ID" value="TPF75173.1"/>
    <property type="molecule type" value="Genomic_DNA"/>
</dbReference>
<evidence type="ECO:0000313" key="2">
    <source>
        <dbReference type="Proteomes" id="UP000315388"/>
    </source>
</evidence>
<comment type="caution">
    <text evidence="1">The sequence shown here is derived from an EMBL/GenBank/DDBJ whole genome shotgun (WGS) entry which is preliminary data.</text>
</comment>
<dbReference type="OrthoDB" id="7859745at2"/>
<organism evidence="1 2">
    <name type="scientific">Brucella gallinifaecis</name>
    <dbReference type="NCBI Taxonomy" id="215590"/>
    <lineage>
        <taxon>Bacteria</taxon>
        <taxon>Pseudomonadati</taxon>
        <taxon>Pseudomonadota</taxon>
        <taxon>Alphaproteobacteria</taxon>
        <taxon>Hyphomicrobiales</taxon>
        <taxon>Brucellaceae</taxon>
        <taxon>Brucella/Ochrobactrum group</taxon>
        <taxon>Brucella</taxon>
    </lineage>
</organism>
<reference evidence="1 2" key="1">
    <citation type="journal article" date="2003" name="Int. J. Syst. Evol. Microbiol.">
        <title>Towards a standardized format for the description of a novel species (of an established genus): Ochrobactrum gallinifaecis sp. nov.</title>
        <authorList>
            <person name="Kampfer P."/>
            <person name="Buczolits S."/>
            <person name="Albrecht A."/>
            <person name="Busse H.J."/>
            <person name="Stackebrandt E."/>
        </authorList>
    </citation>
    <scope>NUCLEOTIDE SEQUENCE [LARGE SCALE GENOMIC DNA]</scope>
    <source>
        <strain evidence="1 2">ISO 196</strain>
    </source>
</reference>
<accession>A0A502BQ52</accession>
<name>A0A502BQ52_9HYPH</name>
<dbReference type="Proteomes" id="UP000315388">
    <property type="component" value="Unassembled WGS sequence"/>
</dbReference>
<proteinExistence type="predicted"/>
<protein>
    <submittedName>
        <fullName evidence="1">Uncharacterized protein</fullName>
    </submittedName>
</protein>
<gene>
    <name evidence="1" type="ORF">FHY56_10670</name>
</gene>
<evidence type="ECO:0000313" key="1">
    <source>
        <dbReference type="EMBL" id="TPF75173.1"/>
    </source>
</evidence>